<accession>A0AAV4BQG3</accession>
<protein>
    <submittedName>
        <fullName evidence="1">Uncharacterized protein</fullName>
    </submittedName>
</protein>
<reference evidence="1 2" key="1">
    <citation type="journal article" date="2021" name="Elife">
        <title>Chloroplast acquisition without the gene transfer in kleptoplastic sea slugs, Plakobranchus ocellatus.</title>
        <authorList>
            <person name="Maeda T."/>
            <person name="Takahashi S."/>
            <person name="Yoshida T."/>
            <person name="Shimamura S."/>
            <person name="Takaki Y."/>
            <person name="Nagai Y."/>
            <person name="Toyoda A."/>
            <person name="Suzuki Y."/>
            <person name="Arimoto A."/>
            <person name="Ishii H."/>
            <person name="Satoh N."/>
            <person name="Nishiyama T."/>
            <person name="Hasebe M."/>
            <person name="Maruyama T."/>
            <person name="Minagawa J."/>
            <person name="Obokata J."/>
            <person name="Shigenobu S."/>
        </authorList>
    </citation>
    <scope>NUCLEOTIDE SEQUENCE [LARGE SCALE GENOMIC DNA]</scope>
</reference>
<evidence type="ECO:0000313" key="1">
    <source>
        <dbReference type="EMBL" id="GFO21069.1"/>
    </source>
</evidence>
<name>A0AAV4BQG3_9GAST</name>
<dbReference type="AlphaFoldDB" id="A0AAV4BQG3"/>
<proteinExistence type="predicted"/>
<evidence type="ECO:0000313" key="2">
    <source>
        <dbReference type="Proteomes" id="UP000735302"/>
    </source>
</evidence>
<sequence>IVHNKVISGFQTLRQDRVPVAGLEPVTEESLQITGRIGYPLCYRRLPHKTFSNDTRGIPVGRLEGKEETQFVKTKRKPM</sequence>
<dbReference type="Proteomes" id="UP000735302">
    <property type="component" value="Unassembled WGS sequence"/>
</dbReference>
<feature type="non-terminal residue" evidence="1">
    <location>
        <position position="1"/>
    </location>
</feature>
<dbReference type="EMBL" id="BLXT01005251">
    <property type="protein sequence ID" value="GFO21069.1"/>
    <property type="molecule type" value="Genomic_DNA"/>
</dbReference>
<organism evidence="1 2">
    <name type="scientific">Plakobranchus ocellatus</name>
    <dbReference type="NCBI Taxonomy" id="259542"/>
    <lineage>
        <taxon>Eukaryota</taxon>
        <taxon>Metazoa</taxon>
        <taxon>Spiralia</taxon>
        <taxon>Lophotrochozoa</taxon>
        <taxon>Mollusca</taxon>
        <taxon>Gastropoda</taxon>
        <taxon>Heterobranchia</taxon>
        <taxon>Euthyneura</taxon>
        <taxon>Panpulmonata</taxon>
        <taxon>Sacoglossa</taxon>
        <taxon>Placobranchoidea</taxon>
        <taxon>Plakobranchidae</taxon>
        <taxon>Plakobranchus</taxon>
    </lineage>
</organism>
<comment type="caution">
    <text evidence="1">The sequence shown here is derived from an EMBL/GenBank/DDBJ whole genome shotgun (WGS) entry which is preliminary data.</text>
</comment>
<keyword evidence="2" id="KW-1185">Reference proteome</keyword>
<gene>
    <name evidence="1" type="ORF">PoB_004757400</name>
</gene>